<dbReference type="CDD" id="cd00806">
    <property type="entry name" value="TrpRS_core"/>
    <property type="match status" value="1"/>
</dbReference>
<sequence>MTQFSGIQPTGLTHLGNYLGALRQWALRHGPDDLFCVVDLHAMTIRHNPNVLRARAREQLAMLIAAGVNPDIACVFTQSDLIEEHGALTWVLECVVSYGELARMTQFKEKAKGQDGVRAGLFTYPVLMAADILLHGADAVPVGDDQRQHLELARTLAKRFNASYGEVLTVPRAVTPAVGARVADLAAPERKMSKSSGDQSGTVLVMDPPELVRRKIMRAVTDQIGEVRHDPEHQPGVTNLLDILGACTGADPRLLAGEIRGYAELKERTAEAVIEELRPVREGTTALLADPAELDQIRAHGAERARARCRHRLDAVLKVTGLR</sequence>
<reference evidence="10 11" key="1">
    <citation type="submission" date="2020-08" db="EMBL/GenBank/DDBJ databases">
        <title>Sequencing the genomes of 1000 actinobacteria strains.</title>
        <authorList>
            <person name="Klenk H.-P."/>
        </authorList>
    </citation>
    <scope>NUCLEOTIDE SEQUENCE [LARGE SCALE GENOMIC DNA]</scope>
    <source>
        <strain evidence="10 11">DSM 44230</strain>
    </source>
</reference>
<evidence type="ECO:0000256" key="4">
    <source>
        <dbReference type="ARBA" id="ARBA00022741"/>
    </source>
</evidence>
<dbReference type="PANTHER" id="PTHR43766">
    <property type="entry name" value="TRYPTOPHAN--TRNA LIGASE, MITOCHONDRIAL"/>
    <property type="match status" value="1"/>
</dbReference>
<organism evidence="10 11">
    <name type="scientific">Crossiella cryophila</name>
    <dbReference type="NCBI Taxonomy" id="43355"/>
    <lineage>
        <taxon>Bacteria</taxon>
        <taxon>Bacillati</taxon>
        <taxon>Actinomycetota</taxon>
        <taxon>Actinomycetes</taxon>
        <taxon>Pseudonocardiales</taxon>
        <taxon>Pseudonocardiaceae</taxon>
        <taxon>Crossiella</taxon>
    </lineage>
</organism>
<keyword evidence="7 9" id="KW-0030">Aminoacyl-tRNA synthetase</keyword>
<keyword evidence="5 9" id="KW-0067">ATP-binding</keyword>
<evidence type="ECO:0000256" key="2">
    <source>
        <dbReference type="ARBA" id="ARBA00013161"/>
    </source>
</evidence>
<evidence type="ECO:0000313" key="10">
    <source>
        <dbReference type="EMBL" id="MBB4674041.1"/>
    </source>
</evidence>
<dbReference type="InterPro" id="IPR014729">
    <property type="entry name" value="Rossmann-like_a/b/a_fold"/>
</dbReference>
<evidence type="ECO:0000256" key="8">
    <source>
        <dbReference type="NCBIfam" id="TIGR00233"/>
    </source>
</evidence>
<dbReference type="InterPro" id="IPR002305">
    <property type="entry name" value="aa-tRNA-synth_Ic"/>
</dbReference>
<keyword evidence="4 9" id="KW-0547">Nucleotide-binding</keyword>
<comment type="similarity">
    <text evidence="1 9">Belongs to the class-I aminoacyl-tRNA synthetase family.</text>
</comment>
<dbReference type="GO" id="GO:0006436">
    <property type="term" value="P:tryptophanyl-tRNA aminoacylation"/>
    <property type="evidence" value="ECO:0007669"/>
    <property type="project" value="UniProtKB-UniRule"/>
</dbReference>
<dbReference type="PANTHER" id="PTHR43766:SF1">
    <property type="entry name" value="TRYPTOPHAN--TRNA LIGASE, MITOCHONDRIAL"/>
    <property type="match status" value="1"/>
</dbReference>
<proteinExistence type="inferred from homology"/>
<dbReference type="GO" id="GO:0005829">
    <property type="term" value="C:cytosol"/>
    <property type="evidence" value="ECO:0007669"/>
    <property type="project" value="TreeGrafter"/>
</dbReference>
<keyword evidence="6 9" id="KW-0648">Protein biosynthesis</keyword>
<gene>
    <name evidence="10" type="ORF">HNR67_000159</name>
</gene>
<dbReference type="Gene3D" id="3.40.50.620">
    <property type="entry name" value="HUPs"/>
    <property type="match status" value="1"/>
</dbReference>
<dbReference type="AlphaFoldDB" id="A0A7W7C5Z8"/>
<dbReference type="InterPro" id="IPR050203">
    <property type="entry name" value="Trp-tRNA_synthetase"/>
</dbReference>
<name>A0A7W7C5Z8_9PSEU</name>
<evidence type="ECO:0000256" key="9">
    <source>
        <dbReference type="RuleBase" id="RU363036"/>
    </source>
</evidence>
<dbReference type="SUPFAM" id="SSF52374">
    <property type="entry name" value="Nucleotidylyl transferase"/>
    <property type="match status" value="1"/>
</dbReference>
<accession>A0A7W7C5Z8</accession>
<evidence type="ECO:0000256" key="6">
    <source>
        <dbReference type="ARBA" id="ARBA00022917"/>
    </source>
</evidence>
<evidence type="ECO:0000256" key="3">
    <source>
        <dbReference type="ARBA" id="ARBA00022598"/>
    </source>
</evidence>
<dbReference type="PRINTS" id="PR01039">
    <property type="entry name" value="TRNASYNTHTRP"/>
</dbReference>
<dbReference type="NCBIfam" id="TIGR00233">
    <property type="entry name" value="trpS"/>
    <property type="match status" value="1"/>
</dbReference>
<evidence type="ECO:0000256" key="1">
    <source>
        <dbReference type="ARBA" id="ARBA00005594"/>
    </source>
</evidence>
<dbReference type="EC" id="6.1.1.2" evidence="2 8"/>
<evidence type="ECO:0000256" key="5">
    <source>
        <dbReference type="ARBA" id="ARBA00022840"/>
    </source>
</evidence>
<dbReference type="RefSeq" id="WP_185000084.1">
    <property type="nucleotide sequence ID" value="NZ_BAAAUI010000013.1"/>
</dbReference>
<keyword evidence="11" id="KW-1185">Reference proteome</keyword>
<evidence type="ECO:0000256" key="7">
    <source>
        <dbReference type="ARBA" id="ARBA00023146"/>
    </source>
</evidence>
<evidence type="ECO:0000313" key="11">
    <source>
        <dbReference type="Proteomes" id="UP000533598"/>
    </source>
</evidence>
<dbReference type="EMBL" id="JACHMH010000001">
    <property type="protein sequence ID" value="MBB4674041.1"/>
    <property type="molecule type" value="Genomic_DNA"/>
</dbReference>
<dbReference type="Pfam" id="PF00579">
    <property type="entry name" value="tRNA-synt_1b"/>
    <property type="match status" value="1"/>
</dbReference>
<keyword evidence="3 9" id="KW-0436">Ligase</keyword>
<dbReference type="GO" id="GO:0005524">
    <property type="term" value="F:ATP binding"/>
    <property type="evidence" value="ECO:0007669"/>
    <property type="project" value="UniProtKB-KW"/>
</dbReference>
<dbReference type="InterPro" id="IPR002306">
    <property type="entry name" value="Trp-tRNA-ligase"/>
</dbReference>
<protein>
    <recommendedName>
        <fullName evidence="2 8">Tryptophan--tRNA ligase</fullName>
        <ecNumber evidence="2 8">6.1.1.2</ecNumber>
    </recommendedName>
</protein>
<dbReference type="GO" id="GO:0004830">
    <property type="term" value="F:tryptophan-tRNA ligase activity"/>
    <property type="evidence" value="ECO:0007669"/>
    <property type="project" value="UniProtKB-UniRule"/>
</dbReference>
<dbReference type="Gene3D" id="1.10.240.10">
    <property type="entry name" value="Tyrosyl-Transfer RNA Synthetase"/>
    <property type="match status" value="1"/>
</dbReference>
<dbReference type="Proteomes" id="UP000533598">
    <property type="component" value="Unassembled WGS sequence"/>
</dbReference>
<comment type="caution">
    <text evidence="10">The sequence shown here is derived from an EMBL/GenBank/DDBJ whole genome shotgun (WGS) entry which is preliminary data.</text>
</comment>